<sequence>MSSKSTLYLAALAPILWGTTYIVLKDFLPPDHPMGMAAWRALPAGLVLWLFSREIPHGIWWLRATILGALNFAIFWTFLFYAAYALPGGVAATLGALQPLMVVFLVRIVLHRRIRPRSLFAASLGAFGIAVLVLTPAATLDPLGILAGIVAAASMALGNVLTRRWTPPVSLVGFVSWQLIAGGLMIAGLAAIFEPPMPSFTAQNWLALAYLAGFGTAGAVFLWFRGLATQDTEIISALGLLSPITAVLVGWTFAGETLSPLQIGGAIITLWAVWLAQTKGKKPPTDR</sequence>
<dbReference type="InterPro" id="IPR037185">
    <property type="entry name" value="EmrE-like"/>
</dbReference>
<feature type="transmembrane region" description="Helical" evidence="6">
    <location>
        <begin position="236"/>
        <end position="254"/>
    </location>
</feature>
<feature type="domain" description="EamA" evidence="7">
    <location>
        <begin position="143"/>
        <end position="275"/>
    </location>
</feature>
<dbReference type="RefSeq" id="WP_039002058.1">
    <property type="nucleotide sequence ID" value="NZ_CP014327.1"/>
</dbReference>
<dbReference type="InterPro" id="IPR050638">
    <property type="entry name" value="AA-Vitamin_Transporters"/>
</dbReference>
<keyword evidence="3 6" id="KW-0812">Transmembrane</keyword>
<dbReference type="Proteomes" id="UP000070371">
    <property type="component" value="Chromosome"/>
</dbReference>
<evidence type="ECO:0000256" key="3">
    <source>
        <dbReference type="ARBA" id="ARBA00022692"/>
    </source>
</evidence>
<feature type="transmembrane region" description="Helical" evidence="6">
    <location>
        <begin position="119"/>
        <end position="137"/>
    </location>
</feature>
<dbReference type="AlphaFoldDB" id="A0A126V3E4"/>
<dbReference type="PANTHER" id="PTHR32322:SF2">
    <property type="entry name" value="EAMA DOMAIN-CONTAINING PROTEIN"/>
    <property type="match status" value="1"/>
</dbReference>
<dbReference type="PANTHER" id="PTHR32322">
    <property type="entry name" value="INNER MEMBRANE TRANSPORTER"/>
    <property type="match status" value="1"/>
</dbReference>
<proteinExistence type="inferred from homology"/>
<comment type="subcellular location">
    <subcellularLocation>
        <location evidence="1">Membrane</location>
        <topology evidence="1">Multi-pass membrane protein</topology>
    </subcellularLocation>
</comment>
<feature type="transmembrane region" description="Helical" evidence="6">
    <location>
        <begin position="64"/>
        <end position="84"/>
    </location>
</feature>
<feature type="transmembrane region" description="Helical" evidence="6">
    <location>
        <begin position="90"/>
        <end position="110"/>
    </location>
</feature>
<dbReference type="GO" id="GO:0016020">
    <property type="term" value="C:membrane"/>
    <property type="evidence" value="ECO:0007669"/>
    <property type="project" value="UniProtKB-SubCell"/>
</dbReference>
<dbReference type="InterPro" id="IPR000620">
    <property type="entry name" value="EamA_dom"/>
</dbReference>
<evidence type="ECO:0000259" key="7">
    <source>
        <dbReference type="Pfam" id="PF00892"/>
    </source>
</evidence>
<feature type="domain" description="EamA" evidence="7">
    <location>
        <begin position="7"/>
        <end position="133"/>
    </location>
</feature>
<keyword evidence="4 6" id="KW-1133">Transmembrane helix</keyword>
<reference evidence="8 9" key="1">
    <citation type="submission" date="2016-02" db="EMBL/GenBank/DDBJ databases">
        <title>Complete genome sequence of Halocynthiibacter arcticus PAMC 20958t from arctic marine sediment.</title>
        <authorList>
            <person name="Lee Y.M."/>
            <person name="Baek K."/>
            <person name="Lee H.K."/>
            <person name="Shin S.C."/>
        </authorList>
    </citation>
    <scope>NUCLEOTIDE SEQUENCE [LARGE SCALE GENOMIC DNA]</scope>
    <source>
        <strain evidence="8">PAMC 20958</strain>
    </source>
</reference>
<dbReference type="EMBL" id="CP014327">
    <property type="protein sequence ID" value="AML52396.1"/>
    <property type="molecule type" value="Genomic_DNA"/>
</dbReference>
<feature type="transmembrane region" description="Helical" evidence="6">
    <location>
        <begin position="169"/>
        <end position="193"/>
    </location>
</feature>
<protein>
    <submittedName>
        <fullName evidence="8">ABC transporter permease</fullName>
    </submittedName>
</protein>
<feature type="transmembrane region" description="Helical" evidence="6">
    <location>
        <begin position="7"/>
        <end position="24"/>
    </location>
</feature>
<dbReference type="Pfam" id="PF00892">
    <property type="entry name" value="EamA"/>
    <property type="match status" value="2"/>
</dbReference>
<name>A0A126V3E4_9RHOB</name>
<accession>A0A126V3E4</accession>
<evidence type="ECO:0000313" key="8">
    <source>
        <dbReference type="EMBL" id="AML52396.1"/>
    </source>
</evidence>
<evidence type="ECO:0000256" key="5">
    <source>
        <dbReference type="ARBA" id="ARBA00023136"/>
    </source>
</evidence>
<feature type="transmembrane region" description="Helical" evidence="6">
    <location>
        <begin position="36"/>
        <end position="52"/>
    </location>
</feature>
<keyword evidence="9" id="KW-1185">Reference proteome</keyword>
<dbReference type="KEGG" id="hat:RC74_14925"/>
<feature type="transmembrane region" description="Helical" evidence="6">
    <location>
        <begin position="205"/>
        <end position="224"/>
    </location>
</feature>
<evidence type="ECO:0000256" key="6">
    <source>
        <dbReference type="SAM" id="Phobius"/>
    </source>
</evidence>
<comment type="similarity">
    <text evidence="2">Belongs to the EamA transporter family.</text>
</comment>
<feature type="transmembrane region" description="Helical" evidence="6">
    <location>
        <begin position="143"/>
        <end position="162"/>
    </location>
</feature>
<evidence type="ECO:0000256" key="4">
    <source>
        <dbReference type="ARBA" id="ARBA00022989"/>
    </source>
</evidence>
<evidence type="ECO:0000256" key="1">
    <source>
        <dbReference type="ARBA" id="ARBA00004141"/>
    </source>
</evidence>
<dbReference type="OrthoDB" id="5430053at2"/>
<gene>
    <name evidence="8" type="ORF">RC74_14925</name>
</gene>
<feature type="transmembrane region" description="Helical" evidence="6">
    <location>
        <begin position="260"/>
        <end position="277"/>
    </location>
</feature>
<dbReference type="SUPFAM" id="SSF103481">
    <property type="entry name" value="Multidrug resistance efflux transporter EmrE"/>
    <property type="match status" value="2"/>
</dbReference>
<evidence type="ECO:0000256" key="2">
    <source>
        <dbReference type="ARBA" id="ARBA00007362"/>
    </source>
</evidence>
<keyword evidence="5 6" id="KW-0472">Membrane</keyword>
<evidence type="ECO:0000313" key="9">
    <source>
        <dbReference type="Proteomes" id="UP000070371"/>
    </source>
</evidence>
<organism evidence="8 9">
    <name type="scientific">Falsihalocynthiibacter arcticus</name>
    <dbReference type="NCBI Taxonomy" id="1579316"/>
    <lineage>
        <taxon>Bacteria</taxon>
        <taxon>Pseudomonadati</taxon>
        <taxon>Pseudomonadota</taxon>
        <taxon>Alphaproteobacteria</taxon>
        <taxon>Rhodobacterales</taxon>
        <taxon>Roseobacteraceae</taxon>
        <taxon>Falsihalocynthiibacter</taxon>
    </lineage>
</organism>